<evidence type="ECO:0000256" key="2">
    <source>
        <dbReference type="ARBA" id="ARBA00022755"/>
    </source>
</evidence>
<comment type="similarity">
    <text evidence="4 5">Belongs to the PurK/PurT family.</text>
</comment>
<feature type="binding site" evidence="4">
    <location>
        <begin position="184"/>
        <end position="187"/>
    </location>
    <ligand>
        <name>ATP</name>
        <dbReference type="ChEBI" id="CHEBI:30616"/>
    </ligand>
</feature>
<feature type="binding site" evidence="4">
    <location>
        <position position="147"/>
    </location>
    <ligand>
        <name>ATP</name>
        <dbReference type="ChEBI" id="CHEBI:30616"/>
    </ligand>
</feature>
<feature type="binding site" evidence="4">
    <location>
        <position position="215"/>
    </location>
    <ligand>
        <name>ATP</name>
        <dbReference type="ChEBI" id="CHEBI:30616"/>
    </ligand>
</feature>
<comment type="function">
    <text evidence="5">Catalyzes the ATP-dependent conversion of 5-aminoimidazole ribonucleotide (AIR) and HCO(3)- to N5-carboxyaminoimidazole ribonucleotide (N5-CAIR).</text>
</comment>
<keyword evidence="1 4" id="KW-0547">Nucleotide-binding</keyword>
<comment type="subunit">
    <text evidence="4 5">Homodimer.</text>
</comment>
<comment type="catalytic activity">
    <reaction evidence="4 5">
        <text>5-amino-1-(5-phospho-beta-D-ribosyl)imidazole + hydrogencarbonate + ATP = 5-carboxyamino-1-(5-phospho-D-ribosyl)imidazole + ADP + phosphate + 2 H(+)</text>
        <dbReference type="Rhea" id="RHEA:19317"/>
        <dbReference type="ChEBI" id="CHEBI:15378"/>
        <dbReference type="ChEBI" id="CHEBI:17544"/>
        <dbReference type="ChEBI" id="CHEBI:30616"/>
        <dbReference type="ChEBI" id="CHEBI:43474"/>
        <dbReference type="ChEBI" id="CHEBI:58730"/>
        <dbReference type="ChEBI" id="CHEBI:137981"/>
        <dbReference type="ChEBI" id="CHEBI:456216"/>
        <dbReference type="EC" id="6.3.4.18"/>
    </reaction>
</comment>
<feature type="binding site" evidence="4">
    <location>
        <begin position="269"/>
        <end position="270"/>
    </location>
    <ligand>
        <name>ATP</name>
        <dbReference type="ChEBI" id="CHEBI:30616"/>
    </ligand>
</feature>
<dbReference type="UniPathway" id="UPA00074">
    <property type="reaction ID" value="UER00942"/>
</dbReference>
<dbReference type="OrthoDB" id="9804625at2"/>
<dbReference type="PROSITE" id="PS50975">
    <property type="entry name" value="ATP_GRASP"/>
    <property type="match status" value="1"/>
</dbReference>
<dbReference type="NCBIfam" id="NF004676">
    <property type="entry name" value="PRK06019.1-2"/>
    <property type="match status" value="1"/>
</dbReference>
<evidence type="ECO:0000256" key="5">
    <source>
        <dbReference type="RuleBase" id="RU361200"/>
    </source>
</evidence>
<keyword evidence="3 4" id="KW-0067">ATP-binding</keyword>
<dbReference type="SUPFAM" id="SSF56059">
    <property type="entry name" value="Glutathione synthetase ATP-binding domain-like"/>
    <property type="match status" value="1"/>
</dbReference>
<evidence type="ECO:0000259" key="6">
    <source>
        <dbReference type="PROSITE" id="PS50975"/>
    </source>
</evidence>
<dbReference type="GO" id="GO:0046872">
    <property type="term" value="F:metal ion binding"/>
    <property type="evidence" value="ECO:0007669"/>
    <property type="project" value="InterPro"/>
</dbReference>
<dbReference type="Proteomes" id="UP000001494">
    <property type="component" value="Chromosome"/>
</dbReference>
<dbReference type="RefSeq" id="WP_014501211.1">
    <property type="nucleotide sequence ID" value="NC_017262.1"/>
</dbReference>
<dbReference type="EC" id="6.3.4.18" evidence="4 5"/>
<dbReference type="InterPro" id="IPR016185">
    <property type="entry name" value="PreATP-grasp_dom_sf"/>
</dbReference>
<dbReference type="GO" id="GO:0004638">
    <property type="term" value="F:phosphoribosylaminoimidazole carboxylase activity"/>
    <property type="evidence" value="ECO:0007669"/>
    <property type="project" value="InterPro"/>
</dbReference>
<dbReference type="Pfam" id="PF22660">
    <property type="entry name" value="RS_preATP-grasp-like"/>
    <property type="match status" value="1"/>
</dbReference>
<dbReference type="SUPFAM" id="SSF51246">
    <property type="entry name" value="Rudiment single hybrid motif"/>
    <property type="match status" value="1"/>
</dbReference>
<feature type="binding site" evidence="4">
    <location>
        <begin position="152"/>
        <end position="158"/>
    </location>
    <ligand>
        <name>ATP</name>
        <dbReference type="ChEBI" id="CHEBI:30616"/>
    </ligand>
</feature>
<feature type="binding site" evidence="4">
    <location>
        <position position="107"/>
    </location>
    <ligand>
        <name>ATP</name>
        <dbReference type="ChEBI" id="CHEBI:30616"/>
    </ligand>
</feature>
<evidence type="ECO:0000313" key="8">
    <source>
        <dbReference type="Proteomes" id="UP000001494"/>
    </source>
</evidence>
<dbReference type="InterPro" id="IPR040686">
    <property type="entry name" value="PurK_C"/>
</dbReference>
<comment type="pathway">
    <text evidence="4 5">Purine metabolism; IMP biosynthesis via de novo pathway; 5-amino-1-(5-phospho-D-ribosyl)imidazole-4-carboxylate from 5-amino-1-(5-phospho-D-ribosyl)imidazole (N5-CAIR route): step 1/2.</text>
</comment>
<dbReference type="InterPro" id="IPR003135">
    <property type="entry name" value="ATP-grasp_carboxylate-amine"/>
</dbReference>
<organism evidence="7 8">
    <name type="scientific">Zymomonas mobilis subsp. mobilis (strain ATCC 10988 / DSM 424 / LMG 404 / NCIMB 8938 / NRRL B-806 / ZM1)</name>
    <dbReference type="NCBI Taxonomy" id="555217"/>
    <lineage>
        <taxon>Bacteria</taxon>
        <taxon>Pseudomonadati</taxon>
        <taxon>Pseudomonadota</taxon>
        <taxon>Alphaproteobacteria</taxon>
        <taxon>Sphingomonadales</taxon>
        <taxon>Zymomonadaceae</taxon>
        <taxon>Zymomonas</taxon>
    </lineage>
</organism>
<keyword evidence="7" id="KW-0456">Lyase</keyword>
<reference evidence="7 8" key="1">
    <citation type="journal article" date="2011" name="J. Bacteriol.">
        <title>Genome sequence of the ethanol-producing Zymomonas mobilis subsp. mobilis lectotype strain ATCC 10988.</title>
        <authorList>
            <person name="Pappas K.M."/>
            <person name="Kouvelis V.N."/>
            <person name="Saunders E."/>
            <person name="Brettin T.S."/>
            <person name="Bruce D."/>
            <person name="Detter C."/>
            <person name="Balakireva M."/>
            <person name="Han C.S."/>
            <person name="Savvakis G."/>
            <person name="Kyrpides N.C."/>
            <person name="Typas M.A."/>
        </authorList>
    </citation>
    <scope>NUCLEOTIDE SEQUENCE [LARGE SCALE GENOMIC DNA]</scope>
    <source>
        <strain evidence="8">ATCC 10988 / DSM 424 / CCUG 17860 / LMG 404 / NCIMB 8938 / NRRL B-806 / ZM1</strain>
    </source>
</reference>
<feature type="domain" description="ATP-grasp" evidence="6">
    <location>
        <begin position="111"/>
        <end position="299"/>
    </location>
</feature>
<dbReference type="Gene3D" id="3.40.50.20">
    <property type="match status" value="1"/>
</dbReference>
<gene>
    <name evidence="4 5" type="primary">purK</name>
    <name evidence="7" type="ordered locus">Zmob_1687</name>
</gene>
<dbReference type="GO" id="GO:0006189">
    <property type="term" value="P:'de novo' IMP biosynthetic process"/>
    <property type="evidence" value="ECO:0007669"/>
    <property type="project" value="UniProtKB-UniRule"/>
</dbReference>
<dbReference type="Pfam" id="PF02222">
    <property type="entry name" value="ATP-grasp"/>
    <property type="match status" value="1"/>
</dbReference>
<dbReference type="InterPro" id="IPR011054">
    <property type="entry name" value="Rudment_hybrid_motif"/>
</dbReference>
<evidence type="ECO:0000256" key="4">
    <source>
        <dbReference type="HAMAP-Rule" id="MF_01928"/>
    </source>
</evidence>
<dbReference type="KEGG" id="zmm:Zmob_1687"/>
<feature type="binding site" evidence="4">
    <location>
        <position position="192"/>
    </location>
    <ligand>
        <name>ATP</name>
        <dbReference type="ChEBI" id="CHEBI:30616"/>
    </ligand>
</feature>
<keyword evidence="4 5" id="KW-0436">Ligase</keyword>
<protein>
    <recommendedName>
        <fullName evidence="4 5">N5-carboxyaminoimidazole ribonucleotide synthase</fullName>
        <shortName evidence="4 5">N5-CAIR synthase</shortName>
        <ecNumber evidence="4 5">6.3.4.18</ecNumber>
    </recommendedName>
    <alternativeName>
        <fullName evidence="4 5">5-(carboxyamino)imidazole ribonucleotide synthetase</fullName>
    </alternativeName>
</protein>
<dbReference type="eggNOG" id="COG0026">
    <property type="taxonomic scope" value="Bacteria"/>
</dbReference>
<dbReference type="PANTHER" id="PTHR11609">
    <property type="entry name" value="PURINE BIOSYNTHESIS PROTEIN 6/7, PUR6/7"/>
    <property type="match status" value="1"/>
</dbReference>
<comment type="function">
    <text evidence="4">Catalyzes the ATP-dependent conversion of 5-aminoimidazole ribonucleotide (AIR) and HCO(3)(-) to N5-carboxyaminoimidazole ribonucleotide (N5-CAIR).</text>
</comment>
<evidence type="ECO:0000313" key="7">
    <source>
        <dbReference type="EMBL" id="AEH63501.1"/>
    </source>
</evidence>
<evidence type="ECO:0000256" key="1">
    <source>
        <dbReference type="ARBA" id="ARBA00022741"/>
    </source>
</evidence>
<dbReference type="InterPro" id="IPR013815">
    <property type="entry name" value="ATP_grasp_subdomain_1"/>
</dbReference>
<sequence length="362" mass="39754">MTQTLPPGSKIGIIGNGQLGQMMAIAATQLGYFCHVYAPNQSGPANVVAAKSFVGAYDDGEKLKEFAASVDVITYEFENIPAAPLVEIAKRVAVYPPPQALNVAQDRLTEKNYASDLKIRPAPFRPVSSLRELSYALLELGIPSILKQRTQGYDGRGQMVVKKATDSHLAEIWSELSCKEAILEGMVKFEHEFSVLAVRDIKGQFLTWDIPANTHNNGILDHSVVPANDFILQQADAAIKATQRIADSLNYVGVLAVEFFATQFGPIFNEMAPRVHNSGHWTIEGAETSQFENHIRAVCGLPLGSTALTAERVEMKNLIGAQVNTWEKILSRRNNYLHVYGKGTAKPGRKMGHVTKLIKRII</sequence>
<dbReference type="AlphaFoldDB" id="A0A0H3G0F0"/>
<dbReference type="GO" id="GO:0005829">
    <property type="term" value="C:cytosol"/>
    <property type="evidence" value="ECO:0007669"/>
    <property type="project" value="TreeGrafter"/>
</dbReference>
<dbReference type="HOGENOM" id="CLU_011534_0_1_5"/>
<dbReference type="GO" id="GO:0034028">
    <property type="term" value="F:5-(carboxyamino)imidazole ribonucleotide synthase activity"/>
    <property type="evidence" value="ECO:0007669"/>
    <property type="project" value="UniProtKB-UniRule"/>
</dbReference>
<dbReference type="Gene3D" id="3.30.470.20">
    <property type="entry name" value="ATP-grasp fold, B domain"/>
    <property type="match status" value="1"/>
</dbReference>
<dbReference type="EMBL" id="CP002850">
    <property type="protein sequence ID" value="AEH63501.1"/>
    <property type="molecule type" value="Genomic_DNA"/>
</dbReference>
<accession>A0A0H3G0F0</accession>
<dbReference type="NCBIfam" id="TIGR01161">
    <property type="entry name" value="purK"/>
    <property type="match status" value="1"/>
</dbReference>
<keyword evidence="2 4" id="KW-0658">Purine biosynthesis</keyword>
<proteinExistence type="inferred from homology"/>
<dbReference type="InterPro" id="IPR011761">
    <property type="entry name" value="ATP-grasp"/>
</dbReference>
<dbReference type="HAMAP" id="MF_01928">
    <property type="entry name" value="PurK"/>
    <property type="match status" value="1"/>
</dbReference>
<dbReference type="PANTHER" id="PTHR11609:SF5">
    <property type="entry name" value="PHOSPHORIBOSYLAMINOIMIDAZOLE CARBOXYLASE"/>
    <property type="match status" value="1"/>
</dbReference>
<dbReference type="SUPFAM" id="SSF52440">
    <property type="entry name" value="PreATP-grasp domain"/>
    <property type="match status" value="1"/>
</dbReference>
<dbReference type="NCBIfam" id="NF004679">
    <property type="entry name" value="PRK06019.1-5"/>
    <property type="match status" value="1"/>
</dbReference>
<dbReference type="InterPro" id="IPR005875">
    <property type="entry name" value="PurK"/>
</dbReference>
<dbReference type="Gene3D" id="3.30.1490.20">
    <property type="entry name" value="ATP-grasp fold, A domain"/>
    <property type="match status" value="1"/>
</dbReference>
<dbReference type="InterPro" id="IPR054350">
    <property type="entry name" value="PurT/PurK_preATP-grasp"/>
</dbReference>
<dbReference type="GO" id="GO:0005524">
    <property type="term" value="F:ATP binding"/>
    <property type="evidence" value="ECO:0007669"/>
    <property type="project" value="UniProtKB-UniRule"/>
</dbReference>
<name>A0A0H3G0F0_ZYMMA</name>
<dbReference type="Pfam" id="PF17769">
    <property type="entry name" value="PurK_C"/>
    <property type="match status" value="1"/>
</dbReference>
<evidence type="ECO:0000256" key="3">
    <source>
        <dbReference type="ARBA" id="ARBA00022840"/>
    </source>
</evidence>